<feature type="compositionally biased region" description="Basic and acidic residues" evidence="1">
    <location>
        <begin position="785"/>
        <end position="798"/>
    </location>
</feature>
<feature type="compositionally biased region" description="Basic residues" evidence="1">
    <location>
        <begin position="1351"/>
        <end position="1360"/>
    </location>
</feature>
<sequence>MNIIEIEDTQNDQLGSGIMQQKKEDMIKLQYSQDNQLAFEKPDYFQRDNPQYNLTDDLIFQPFSQEYRARNANELYARLNCGFSSPSEEDDPDEHECDCPSQINFEGMNYIKGLTRKDHTLFEKHFYYCHDKGRINCQSRLVYNSKNKFIKLITPHNKALSEHQLHKIETAIKFRRNRTVEGFISEYDIKEIDEIISKLLIQNRHVTVSNLKIFLSSKIAINQTLPSDQDLNQRLNEIYKKLYNSKDQICEISTLTCDDFGKPPLLFYNNTTRKAEKAYVFYSNPFQTHLIETNKTLQKYQIDLLSKAAPEGFETVLIISIQDMQTRSPICVYFALLETKTKDSLVEVFKSFKKNMKPDPALIVSPYEATVLSALAEAFPQCVVKTCYFNYVKSIWKLACKFGLKEQSLVNRTRGLINYLKVLSLVKEEKIRNNYDKKKKKIFECPQDENSRKYKDFLMEYEKTFMATNVERQVRRSHINCFSMKSWNFYDYTKNLKENALINSYAERMTFTQLKFFCYKTKTLDSFIKAIQECEFSMKEFYEKESKNLQSNQRDILPKNLYDKKWAKRVGTETVFMIRYFGLGKDFLRKFRTEEDLFYISEDEDAEELKQKEKPEPIKSVSRNVNPEDNVRTEAQERSKASFPRKRWYRNNAYSGRGRYRGYGRRNWYNRGYKNNRYGYKYNKGPRNWKRNNNFKDNKIPKVSPKDESSSESNPREEKVIIEEKSLPKKIEVHTIETQDDMSQVVKQKAPEKIQPESISDDKSEACSESKEENSQDSFKRRRYKKDELLQEARKESPKPIAKTLTPMEKIRKVLKEYNCEDFIKILQEDNITDEKALRMNIKELKKLGLPAQPSRQIFQVLHSDKPVNPTPKPICINTQESIAQNLNSYQYTEQPKPNAKHKTLKLQKESMHKINTPLERLKSQSQIRREKFKERMGFTKQKRKRYNKQEIKIITSYKLDSCLKKAEGLKMKKKIDFREKVRKSLQKDCTAKSRPRKRKACLNPENEDEAVSLKCFSENSNCEANKDKNQESQFLSGPDYSKTTRVVKDEEEYDTQNEYDDKHHSQSSHLEEEKSVKMSDVEEDTFLPAKSTINTQGSDNEPKIQPIVPKIEESTQGKHPGFYSESSTQSNQLNQNKLKSFENLINQTCSETENFQNQKSYLNNIGTKVTTCETKINSSNSGTQIKSTKQSVFKTKRHLKAHSPKKLTPLQPSPVPAKPALTLNNSATKPSQSCAPSQKQQPLETPHVAQSQEDSDKISKYSYDNSQSTQTGRKTQSLTAKLKLSKELEQMNNKGEPSDRLKAVMKSLITKLRVQDKGNTSEDRMKKYRRPYHQNFAQGEEKKYDPKQKAANRFRNKNRTKATVKVKHTLKIKE</sequence>
<accession>A0AAD1UCI9</accession>
<feature type="compositionally biased region" description="Basic and acidic residues" evidence="1">
    <location>
        <begin position="1340"/>
        <end position="1349"/>
    </location>
</feature>
<organism evidence="2 3">
    <name type="scientific">Euplotes crassus</name>
    <dbReference type="NCBI Taxonomy" id="5936"/>
    <lineage>
        <taxon>Eukaryota</taxon>
        <taxon>Sar</taxon>
        <taxon>Alveolata</taxon>
        <taxon>Ciliophora</taxon>
        <taxon>Intramacronucleata</taxon>
        <taxon>Spirotrichea</taxon>
        <taxon>Hypotrichia</taxon>
        <taxon>Euplotida</taxon>
        <taxon>Euplotidae</taxon>
        <taxon>Moneuplotes</taxon>
    </lineage>
</organism>
<dbReference type="EMBL" id="CAMPGE010005460">
    <property type="protein sequence ID" value="CAI2364314.1"/>
    <property type="molecule type" value="Genomic_DNA"/>
</dbReference>
<evidence type="ECO:0000256" key="1">
    <source>
        <dbReference type="SAM" id="MobiDB-lite"/>
    </source>
</evidence>
<evidence type="ECO:0000313" key="3">
    <source>
        <dbReference type="Proteomes" id="UP001295684"/>
    </source>
</evidence>
<feature type="compositionally biased region" description="Basic and acidic residues" evidence="1">
    <location>
        <begin position="1060"/>
        <end position="1081"/>
    </location>
</feature>
<feature type="compositionally biased region" description="Polar residues" evidence="1">
    <location>
        <begin position="1223"/>
        <end position="1253"/>
    </location>
</feature>
<feature type="compositionally biased region" description="Basic and acidic residues" evidence="1">
    <location>
        <begin position="694"/>
        <end position="725"/>
    </location>
</feature>
<protein>
    <submittedName>
        <fullName evidence="2">Uncharacterized protein</fullName>
    </submittedName>
</protein>
<feature type="compositionally biased region" description="Basic and acidic residues" evidence="1">
    <location>
        <begin position="749"/>
        <end position="774"/>
    </location>
</feature>
<feature type="region of interest" description="Disordered" evidence="1">
    <location>
        <begin position="1340"/>
        <end position="1360"/>
    </location>
</feature>
<feature type="compositionally biased region" description="Acidic residues" evidence="1">
    <location>
        <begin position="1050"/>
        <end position="1059"/>
    </location>
</feature>
<keyword evidence="3" id="KW-1185">Reference proteome</keyword>
<feature type="region of interest" description="Disordered" evidence="1">
    <location>
        <begin position="985"/>
        <end position="1009"/>
    </location>
</feature>
<evidence type="ECO:0000313" key="2">
    <source>
        <dbReference type="EMBL" id="CAI2364314.1"/>
    </source>
</evidence>
<proteinExistence type="predicted"/>
<feature type="compositionally biased region" description="Polar residues" evidence="1">
    <location>
        <begin position="1176"/>
        <end position="1194"/>
    </location>
</feature>
<feature type="region of interest" description="Disordered" evidence="1">
    <location>
        <begin position="1176"/>
        <end position="1278"/>
    </location>
</feature>
<reference evidence="2" key="1">
    <citation type="submission" date="2023-07" db="EMBL/GenBank/DDBJ databases">
        <authorList>
            <consortium name="AG Swart"/>
            <person name="Singh M."/>
            <person name="Singh A."/>
            <person name="Seah K."/>
            <person name="Emmerich C."/>
        </authorList>
    </citation>
    <scope>NUCLEOTIDE SEQUENCE</scope>
    <source>
        <strain evidence="2">DP1</strain>
    </source>
</reference>
<dbReference type="Proteomes" id="UP001295684">
    <property type="component" value="Unassembled WGS sequence"/>
</dbReference>
<feature type="region of interest" description="Disordered" evidence="1">
    <location>
        <begin position="1023"/>
        <end position="1132"/>
    </location>
</feature>
<feature type="compositionally biased region" description="Polar residues" evidence="1">
    <location>
        <begin position="1263"/>
        <end position="1278"/>
    </location>
</feature>
<feature type="region of interest" description="Disordered" evidence="1">
    <location>
        <begin position="677"/>
        <end position="725"/>
    </location>
</feature>
<name>A0AAD1UCI9_EUPCR</name>
<gene>
    <name evidence="2" type="ORF">ECRASSUSDP1_LOCUS5657</name>
</gene>
<feature type="region of interest" description="Disordered" evidence="1">
    <location>
        <begin position="738"/>
        <end position="801"/>
    </location>
</feature>
<feature type="compositionally biased region" description="Basic residues" evidence="1">
    <location>
        <begin position="1195"/>
        <end position="1206"/>
    </location>
</feature>
<comment type="caution">
    <text evidence="2">The sequence shown here is derived from an EMBL/GenBank/DDBJ whole genome shotgun (WGS) entry which is preliminary data.</text>
</comment>